<dbReference type="AlphaFoldDB" id="G7DTV7"/>
<dbReference type="HOGENOM" id="CLU_1571030_0_0_1"/>
<comment type="caution">
    <text evidence="2">The sequence shown here is derived from an EMBL/GenBank/DDBJ whole genome shotgun (WGS) entry which is preliminary data.</text>
</comment>
<evidence type="ECO:0000313" key="3">
    <source>
        <dbReference type="Proteomes" id="UP000009131"/>
    </source>
</evidence>
<accession>G7DTV7</accession>
<organism evidence="2 3">
    <name type="scientific">Mixia osmundae (strain CBS 9802 / IAM 14324 / JCM 22182 / KY 12970)</name>
    <dbReference type="NCBI Taxonomy" id="764103"/>
    <lineage>
        <taxon>Eukaryota</taxon>
        <taxon>Fungi</taxon>
        <taxon>Dikarya</taxon>
        <taxon>Basidiomycota</taxon>
        <taxon>Pucciniomycotina</taxon>
        <taxon>Mixiomycetes</taxon>
        <taxon>Mixiales</taxon>
        <taxon>Mixiaceae</taxon>
        <taxon>Mixia</taxon>
    </lineage>
</organism>
<dbReference type="InterPro" id="IPR048278">
    <property type="entry name" value="PFN"/>
</dbReference>
<dbReference type="GO" id="GO:0003779">
    <property type="term" value="F:actin binding"/>
    <property type="evidence" value="ECO:0007669"/>
    <property type="project" value="InterPro"/>
</dbReference>
<reference evidence="2 3" key="1">
    <citation type="journal article" date="2011" name="J. Gen. Appl. Microbiol.">
        <title>Draft genome sequencing of the enigmatic basidiomycete Mixia osmundae.</title>
        <authorList>
            <person name="Nishida H."/>
            <person name="Nagatsuka Y."/>
            <person name="Sugiyama J."/>
        </authorList>
    </citation>
    <scope>NUCLEOTIDE SEQUENCE [LARGE SCALE GENOMIC DNA]</scope>
    <source>
        <strain evidence="3">CBS 9802 / IAM 14324 / JCM 22182 / KY 12970</strain>
    </source>
</reference>
<dbReference type="InParanoid" id="G7DTV7"/>
<sequence>MAATGTATQSRKADNNDFVPQAARESMGSNYDIEKLIEERLMTSNSRFTRACAFDKQDGQLVANTKPGFSTTDAELAQSLIDIVLANKLEVERSGQSASSKGSFSIDGTKFTVEDADLDQSYATATGEGAIILLLSATYLIVAQAKPNVSKDIALTDTQTFGRGLVDLSQ</sequence>
<dbReference type="EMBL" id="BABT02000026">
    <property type="protein sequence ID" value="GAA94017.1"/>
    <property type="molecule type" value="Genomic_DNA"/>
</dbReference>
<protein>
    <recommendedName>
        <fullName evidence="4">Profilin</fullName>
    </recommendedName>
</protein>
<evidence type="ECO:0000256" key="1">
    <source>
        <dbReference type="SAM" id="MobiDB-lite"/>
    </source>
</evidence>
<evidence type="ECO:0008006" key="4">
    <source>
        <dbReference type="Google" id="ProtNLM"/>
    </source>
</evidence>
<name>G7DTV7_MIXOS</name>
<dbReference type="SUPFAM" id="SSF55770">
    <property type="entry name" value="Profilin (actin-binding protein)"/>
    <property type="match status" value="1"/>
</dbReference>
<feature type="compositionally biased region" description="Polar residues" evidence="1">
    <location>
        <begin position="1"/>
        <end position="10"/>
    </location>
</feature>
<proteinExistence type="predicted"/>
<dbReference type="Gene3D" id="3.30.450.30">
    <property type="entry name" value="Dynein light chain 2a, cytoplasmic"/>
    <property type="match status" value="1"/>
</dbReference>
<dbReference type="Pfam" id="PF00235">
    <property type="entry name" value="Profilin"/>
    <property type="match status" value="1"/>
</dbReference>
<dbReference type="RefSeq" id="XP_014570294.1">
    <property type="nucleotide sequence ID" value="XM_014714808.1"/>
</dbReference>
<dbReference type="Proteomes" id="UP000009131">
    <property type="component" value="Unassembled WGS sequence"/>
</dbReference>
<gene>
    <name evidence="2" type="primary">Mo00664</name>
    <name evidence="2" type="ORF">E5Q_00664</name>
</gene>
<keyword evidence="3" id="KW-1185">Reference proteome</keyword>
<reference evidence="2 3" key="2">
    <citation type="journal article" date="2012" name="Open Biol.">
        <title>Characteristics of nucleosomes and linker DNA regions on the genome of the basidiomycete Mixia osmundae revealed by mono- and dinucleosome mapping.</title>
        <authorList>
            <person name="Nishida H."/>
            <person name="Kondo S."/>
            <person name="Matsumoto T."/>
            <person name="Suzuki Y."/>
            <person name="Yoshikawa H."/>
            <person name="Taylor T.D."/>
            <person name="Sugiyama J."/>
        </authorList>
    </citation>
    <scope>NUCLEOTIDE SEQUENCE [LARGE SCALE GENOMIC DNA]</scope>
    <source>
        <strain evidence="3">CBS 9802 / IAM 14324 / JCM 22182 / KY 12970</strain>
    </source>
</reference>
<feature type="region of interest" description="Disordered" evidence="1">
    <location>
        <begin position="1"/>
        <end position="23"/>
    </location>
</feature>
<evidence type="ECO:0000313" key="2">
    <source>
        <dbReference type="EMBL" id="GAA94017.1"/>
    </source>
</evidence>
<dbReference type="InterPro" id="IPR036140">
    <property type="entry name" value="PFN_sf"/>
</dbReference>